<dbReference type="SMART" id="SM01016">
    <property type="entry name" value="Arg_tRNA_synt_N"/>
    <property type="match status" value="1"/>
</dbReference>
<dbReference type="PANTHER" id="PTHR11956:SF5">
    <property type="entry name" value="ARGININE--TRNA LIGASE, CYTOPLASMIC"/>
    <property type="match status" value="1"/>
</dbReference>
<dbReference type="CDD" id="cd00671">
    <property type="entry name" value="ArgRS_core"/>
    <property type="match status" value="1"/>
</dbReference>
<evidence type="ECO:0000256" key="4">
    <source>
        <dbReference type="ARBA" id="ARBA00022490"/>
    </source>
</evidence>
<dbReference type="EMBL" id="AFGF01000053">
    <property type="protein sequence ID" value="EGO64580.1"/>
    <property type="molecule type" value="Genomic_DNA"/>
</dbReference>
<dbReference type="SUPFAM" id="SSF47323">
    <property type="entry name" value="Anticodon-binding domain of a subclass of class I aminoacyl-tRNA synthetases"/>
    <property type="match status" value="1"/>
</dbReference>
<keyword evidence="9 11" id="KW-0030">Aminoacyl-tRNA synthetase</keyword>
<evidence type="ECO:0000256" key="11">
    <source>
        <dbReference type="HAMAP-Rule" id="MF_00123"/>
    </source>
</evidence>
<evidence type="ECO:0000256" key="10">
    <source>
        <dbReference type="ARBA" id="ARBA00049339"/>
    </source>
</evidence>
<evidence type="ECO:0000256" key="5">
    <source>
        <dbReference type="ARBA" id="ARBA00022598"/>
    </source>
</evidence>
<dbReference type="SUPFAM" id="SSF55190">
    <property type="entry name" value="Arginyl-tRNA synthetase (ArgRS), N-terminal 'additional' domain"/>
    <property type="match status" value="1"/>
</dbReference>
<dbReference type="Gene3D" id="3.40.50.620">
    <property type="entry name" value="HUPs"/>
    <property type="match status" value="1"/>
</dbReference>
<dbReference type="Gene3D" id="3.30.1360.70">
    <property type="entry name" value="Arginyl tRNA synthetase N-terminal domain"/>
    <property type="match status" value="1"/>
</dbReference>
<dbReference type="PRINTS" id="PR01038">
    <property type="entry name" value="TRNASYNTHARG"/>
</dbReference>
<dbReference type="InterPro" id="IPR001412">
    <property type="entry name" value="aa-tRNA-synth_I_CS"/>
</dbReference>
<dbReference type="Gene3D" id="1.10.730.10">
    <property type="entry name" value="Isoleucyl-tRNA Synthetase, Domain 1"/>
    <property type="match status" value="1"/>
</dbReference>
<keyword evidence="6 11" id="KW-0547">Nucleotide-binding</keyword>
<comment type="caution">
    <text evidence="15">The sequence shown here is derived from an EMBL/GenBank/DDBJ whole genome shotgun (WGS) entry which is preliminary data.</text>
</comment>
<dbReference type="GO" id="GO:0006420">
    <property type="term" value="P:arginyl-tRNA aminoacylation"/>
    <property type="evidence" value="ECO:0007669"/>
    <property type="project" value="UniProtKB-UniRule"/>
</dbReference>
<evidence type="ECO:0000313" key="16">
    <source>
        <dbReference type="Proteomes" id="UP000003240"/>
    </source>
</evidence>
<proteinExistence type="inferred from homology"/>
<dbReference type="GO" id="GO:0004814">
    <property type="term" value="F:arginine-tRNA ligase activity"/>
    <property type="evidence" value="ECO:0007669"/>
    <property type="project" value="UniProtKB-UniRule"/>
</dbReference>
<dbReference type="OrthoDB" id="9805987at2"/>
<feature type="domain" description="DALR anticodon binding" evidence="13">
    <location>
        <begin position="434"/>
        <end position="555"/>
    </location>
</feature>
<dbReference type="SUPFAM" id="SSF52374">
    <property type="entry name" value="Nucleotidylyl transferase"/>
    <property type="match status" value="1"/>
</dbReference>
<dbReference type="eggNOG" id="COG0018">
    <property type="taxonomic scope" value="Bacteria"/>
</dbReference>
<comment type="similarity">
    <text evidence="2 11 12">Belongs to the class-I aminoacyl-tRNA synthetase family.</text>
</comment>
<dbReference type="FunFam" id="1.10.730.10:FF:000008">
    <property type="entry name" value="Arginine--tRNA ligase"/>
    <property type="match status" value="1"/>
</dbReference>
<dbReference type="NCBIfam" id="TIGR00456">
    <property type="entry name" value="argS"/>
    <property type="match status" value="1"/>
</dbReference>
<evidence type="ECO:0000256" key="7">
    <source>
        <dbReference type="ARBA" id="ARBA00022840"/>
    </source>
</evidence>
<reference evidence="15 16" key="1">
    <citation type="journal article" date="2011" name="EMBO J.">
        <title>Structural diversity of bacterial flagellar motors.</title>
        <authorList>
            <person name="Chen S."/>
            <person name="Beeby M."/>
            <person name="Murphy G.E."/>
            <person name="Leadbetter J.R."/>
            <person name="Hendrixson D.R."/>
            <person name="Briegel A."/>
            <person name="Li Z."/>
            <person name="Shi J."/>
            <person name="Tocheva E.I."/>
            <person name="Muller A."/>
            <person name="Dobro M.J."/>
            <person name="Jensen G.J."/>
        </authorList>
    </citation>
    <scope>NUCLEOTIDE SEQUENCE [LARGE SCALE GENOMIC DNA]</scope>
    <source>
        <strain evidence="15 16">DSM 6540</strain>
    </source>
</reference>
<dbReference type="Pfam" id="PF03485">
    <property type="entry name" value="Arg_tRNA_synt_N"/>
    <property type="match status" value="1"/>
</dbReference>
<dbReference type="PANTHER" id="PTHR11956">
    <property type="entry name" value="ARGINYL-TRNA SYNTHETASE"/>
    <property type="match status" value="1"/>
</dbReference>
<dbReference type="Pfam" id="PF05746">
    <property type="entry name" value="DALR_1"/>
    <property type="match status" value="1"/>
</dbReference>
<dbReference type="EC" id="6.1.1.19" evidence="11"/>
<evidence type="ECO:0000313" key="15">
    <source>
        <dbReference type="EMBL" id="EGO64580.1"/>
    </source>
</evidence>
<dbReference type="FunFam" id="3.40.50.620:FF:000062">
    <property type="entry name" value="Arginine--tRNA ligase"/>
    <property type="match status" value="1"/>
</dbReference>
<keyword evidence="5 11" id="KW-0436">Ligase</keyword>
<dbReference type="STRING" id="1009370.ALO_07213"/>
<dbReference type="HAMAP" id="MF_00123">
    <property type="entry name" value="Arg_tRNA_synth"/>
    <property type="match status" value="1"/>
</dbReference>
<evidence type="ECO:0000259" key="13">
    <source>
        <dbReference type="SMART" id="SM00836"/>
    </source>
</evidence>
<feature type="domain" description="Arginyl tRNA synthetase N-terminal" evidence="14">
    <location>
        <begin position="5"/>
        <end position="92"/>
    </location>
</feature>
<dbReference type="RefSeq" id="WP_004094150.1">
    <property type="nucleotide sequence ID" value="NZ_AFGF01000053.1"/>
</dbReference>
<dbReference type="GO" id="GO:0005737">
    <property type="term" value="C:cytoplasm"/>
    <property type="evidence" value="ECO:0007669"/>
    <property type="project" value="UniProtKB-SubCell"/>
</dbReference>
<keyword evidence="4 11" id="KW-0963">Cytoplasm</keyword>
<evidence type="ECO:0000256" key="9">
    <source>
        <dbReference type="ARBA" id="ARBA00023146"/>
    </source>
</evidence>
<evidence type="ECO:0000256" key="1">
    <source>
        <dbReference type="ARBA" id="ARBA00004496"/>
    </source>
</evidence>
<keyword evidence="16" id="KW-1185">Reference proteome</keyword>
<dbReference type="SMART" id="SM00836">
    <property type="entry name" value="DALR_1"/>
    <property type="match status" value="1"/>
</dbReference>
<comment type="subcellular location">
    <subcellularLocation>
        <location evidence="1 11">Cytoplasm</location>
    </subcellularLocation>
</comment>
<dbReference type="GO" id="GO:0005524">
    <property type="term" value="F:ATP binding"/>
    <property type="evidence" value="ECO:0007669"/>
    <property type="project" value="UniProtKB-UniRule"/>
</dbReference>
<keyword evidence="8 11" id="KW-0648">Protein biosynthesis</keyword>
<name>F7NH97_9FIRM</name>
<dbReference type="InterPro" id="IPR009080">
    <property type="entry name" value="tRNAsynth_Ia_anticodon-bd"/>
</dbReference>
<dbReference type="InterPro" id="IPR005148">
    <property type="entry name" value="Arg-tRNA-synth_N"/>
</dbReference>
<evidence type="ECO:0000256" key="6">
    <source>
        <dbReference type="ARBA" id="ARBA00022741"/>
    </source>
</evidence>
<comment type="catalytic activity">
    <reaction evidence="10 11">
        <text>tRNA(Arg) + L-arginine + ATP = L-arginyl-tRNA(Arg) + AMP + diphosphate</text>
        <dbReference type="Rhea" id="RHEA:20301"/>
        <dbReference type="Rhea" id="RHEA-COMP:9658"/>
        <dbReference type="Rhea" id="RHEA-COMP:9673"/>
        <dbReference type="ChEBI" id="CHEBI:30616"/>
        <dbReference type="ChEBI" id="CHEBI:32682"/>
        <dbReference type="ChEBI" id="CHEBI:33019"/>
        <dbReference type="ChEBI" id="CHEBI:78442"/>
        <dbReference type="ChEBI" id="CHEBI:78513"/>
        <dbReference type="ChEBI" id="CHEBI:456215"/>
        <dbReference type="EC" id="6.1.1.19"/>
    </reaction>
</comment>
<organism evidence="15 16">
    <name type="scientific">Acetonema longum DSM 6540</name>
    <dbReference type="NCBI Taxonomy" id="1009370"/>
    <lineage>
        <taxon>Bacteria</taxon>
        <taxon>Bacillati</taxon>
        <taxon>Bacillota</taxon>
        <taxon>Negativicutes</taxon>
        <taxon>Acetonemataceae</taxon>
        <taxon>Acetonema</taxon>
    </lineage>
</organism>
<dbReference type="InterPro" id="IPR008909">
    <property type="entry name" value="DALR_anticod-bd"/>
</dbReference>
<keyword evidence="7 11" id="KW-0067">ATP-binding</keyword>
<evidence type="ECO:0000256" key="2">
    <source>
        <dbReference type="ARBA" id="ARBA00005594"/>
    </source>
</evidence>
<evidence type="ECO:0000256" key="3">
    <source>
        <dbReference type="ARBA" id="ARBA00011245"/>
    </source>
</evidence>
<feature type="short sequence motif" description="'HIGH' region" evidence="11">
    <location>
        <begin position="130"/>
        <end position="140"/>
    </location>
</feature>
<dbReference type="Proteomes" id="UP000003240">
    <property type="component" value="Unassembled WGS sequence"/>
</dbReference>
<dbReference type="PROSITE" id="PS00178">
    <property type="entry name" value="AA_TRNA_LIGASE_I"/>
    <property type="match status" value="1"/>
</dbReference>
<dbReference type="Pfam" id="PF00750">
    <property type="entry name" value="tRNA-synt_1d"/>
    <property type="match status" value="1"/>
</dbReference>
<dbReference type="InterPro" id="IPR035684">
    <property type="entry name" value="ArgRS_core"/>
</dbReference>
<comment type="subunit">
    <text evidence="3 11">Monomer.</text>
</comment>
<accession>F7NH97</accession>
<protein>
    <recommendedName>
        <fullName evidence="11">Arginine--tRNA ligase</fullName>
        <ecNumber evidence="11">6.1.1.19</ecNumber>
    </recommendedName>
    <alternativeName>
        <fullName evidence="11">Arginyl-tRNA synthetase</fullName>
        <shortName evidence="11">ArgRS</shortName>
    </alternativeName>
</protein>
<dbReference type="InterPro" id="IPR014729">
    <property type="entry name" value="Rossmann-like_a/b/a_fold"/>
</dbReference>
<dbReference type="InterPro" id="IPR001278">
    <property type="entry name" value="Arg-tRNA-ligase"/>
</dbReference>
<evidence type="ECO:0000259" key="14">
    <source>
        <dbReference type="SMART" id="SM01016"/>
    </source>
</evidence>
<evidence type="ECO:0000256" key="8">
    <source>
        <dbReference type="ARBA" id="ARBA00022917"/>
    </source>
</evidence>
<gene>
    <name evidence="11 15" type="primary">argS</name>
    <name evidence="15" type="ORF">ALO_07213</name>
</gene>
<sequence>MDIKERLQQSIENAARQAVQDGAVALSEIPPVILEVPPQKDFGDFATNFAMQAARPARTNPRAVAQAIVDRLNEPWLDKAVIAGPGFINFYLKSDWLYNMLAGILAEGEQYGQVVLADKASRIQVEFVSANPTGPLHVGHGRGAAVGSALANLLRAAGYDVATEFYINDAGNQIDNLAASVNARYLELLGQSVDFPEDGYHGRDIIDTAQRIIDREGSRYLLIPVAERLAVFKELALNEKLAGLQEDLEAFGVSFDVWFSERTLHKGAIQETCQVLRQNGYMYETDGALWLKSSAYGDDKDRVVIRDNGVPTYLAADIAYHRNKLERGFDTIINIWGADHHGYIARVKAAIGALGYNPEQLEVLILQMVSLYQNGELVKMSKRTGQGVTLSELIEEVGRDAARFFFIMRSIDSQLDFDLDLAKSRSNENPVYYIQYAHARIASIFRQAAEAGLPVDDRCPTEYLKTLISEFETDLIKKIGEYPAEITAAARERAPHRIARYAHELAGLFHTFYNQCRVIGVEPELQTARLALVKAVQNTLRHALRVLGVAAPDKM</sequence>
<evidence type="ECO:0000256" key="12">
    <source>
        <dbReference type="RuleBase" id="RU363038"/>
    </source>
</evidence>
<dbReference type="AlphaFoldDB" id="F7NH97"/>
<dbReference type="InterPro" id="IPR036695">
    <property type="entry name" value="Arg-tRNA-synth_N_sf"/>
</dbReference>